<feature type="transmembrane region" description="Helical" evidence="5">
    <location>
        <begin position="241"/>
        <end position="260"/>
    </location>
</feature>
<keyword evidence="8" id="KW-1185">Reference proteome</keyword>
<dbReference type="InterPro" id="IPR011701">
    <property type="entry name" value="MFS"/>
</dbReference>
<dbReference type="EMBL" id="BPQB01000092">
    <property type="protein sequence ID" value="GJE98654.1"/>
    <property type="molecule type" value="Genomic_DNA"/>
</dbReference>
<evidence type="ECO:0000256" key="4">
    <source>
        <dbReference type="ARBA" id="ARBA00023136"/>
    </source>
</evidence>
<dbReference type="InterPro" id="IPR036259">
    <property type="entry name" value="MFS_trans_sf"/>
</dbReference>
<comment type="subcellular location">
    <subcellularLocation>
        <location evidence="1">Membrane</location>
        <topology evidence="1">Multi-pass membrane protein</topology>
    </subcellularLocation>
</comment>
<keyword evidence="4 5" id="KW-0472">Membrane</keyword>
<dbReference type="OrthoDB" id="2533084at2759"/>
<dbReference type="SUPFAM" id="SSF103473">
    <property type="entry name" value="MFS general substrate transporter"/>
    <property type="match status" value="1"/>
</dbReference>
<protein>
    <submittedName>
        <fullName evidence="7">MFS general substrate transporter</fullName>
    </submittedName>
</protein>
<dbReference type="InterPro" id="IPR020846">
    <property type="entry name" value="MFS_dom"/>
</dbReference>
<name>A0A9P3GQT4_9APHY</name>
<evidence type="ECO:0000259" key="6">
    <source>
        <dbReference type="PROSITE" id="PS50850"/>
    </source>
</evidence>
<organism evidence="7 8">
    <name type="scientific">Phanerochaete sordida</name>
    <dbReference type="NCBI Taxonomy" id="48140"/>
    <lineage>
        <taxon>Eukaryota</taxon>
        <taxon>Fungi</taxon>
        <taxon>Dikarya</taxon>
        <taxon>Basidiomycota</taxon>
        <taxon>Agaricomycotina</taxon>
        <taxon>Agaricomycetes</taxon>
        <taxon>Polyporales</taxon>
        <taxon>Phanerochaetaceae</taxon>
        <taxon>Phanerochaete</taxon>
    </lineage>
</organism>
<feature type="transmembrane region" description="Helical" evidence="5">
    <location>
        <begin position="178"/>
        <end position="200"/>
    </location>
</feature>
<dbReference type="Pfam" id="PF07690">
    <property type="entry name" value="MFS_1"/>
    <property type="match status" value="1"/>
</dbReference>
<feature type="transmembrane region" description="Helical" evidence="5">
    <location>
        <begin position="496"/>
        <end position="519"/>
    </location>
</feature>
<evidence type="ECO:0000313" key="7">
    <source>
        <dbReference type="EMBL" id="GJE98654.1"/>
    </source>
</evidence>
<evidence type="ECO:0000256" key="5">
    <source>
        <dbReference type="SAM" id="Phobius"/>
    </source>
</evidence>
<accession>A0A9P3GQT4</accession>
<dbReference type="GO" id="GO:0005886">
    <property type="term" value="C:plasma membrane"/>
    <property type="evidence" value="ECO:0007669"/>
    <property type="project" value="TreeGrafter"/>
</dbReference>
<evidence type="ECO:0000313" key="8">
    <source>
        <dbReference type="Proteomes" id="UP000703269"/>
    </source>
</evidence>
<dbReference type="PROSITE" id="PS50850">
    <property type="entry name" value="MFS"/>
    <property type="match status" value="1"/>
</dbReference>
<feature type="transmembrane region" description="Helical" evidence="5">
    <location>
        <begin position="430"/>
        <end position="454"/>
    </location>
</feature>
<feature type="transmembrane region" description="Helical" evidence="5">
    <location>
        <begin position="128"/>
        <end position="146"/>
    </location>
</feature>
<keyword evidence="3 5" id="KW-1133">Transmembrane helix</keyword>
<feature type="domain" description="Major facilitator superfamily (MFS) profile" evidence="6">
    <location>
        <begin position="86"/>
        <end position="517"/>
    </location>
</feature>
<feature type="transmembrane region" description="Helical" evidence="5">
    <location>
        <begin position="212"/>
        <end position="235"/>
    </location>
</feature>
<feature type="transmembrane region" description="Helical" evidence="5">
    <location>
        <begin position="153"/>
        <end position="172"/>
    </location>
</feature>
<dbReference type="Proteomes" id="UP000703269">
    <property type="component" value="Unassembled WGS sequence"/>
</dbReference>
<comment type="caution">
    <text evidence="7">The sequence shown here is derived from an EMBL/GenBank/DDBJ whole genome shotgun (WGS) entry which is preliminary data.</text>
</comment>
<proteinExistence type="predicted"/>
<keyword evidence="2 5" id="KW-0812">Transmembrane</keyword>
<reference evidence="7 8" key="1">
    <citation type="submission" date="2021-08" db="EMBL/GenBank/DDBJ databases">
        <title>Draft Genome Sequence of Phanerochaete sordida strain YK-624.</title>
        <authorList>
            <person name="Mori T."/>
            <person name="Dohra H."/>
            <person name="Suzuki T."/>
            <person name="Kawagishi H."/>
            <person name="Hirai H."/>
        </authorList>
    </citation>
    <scope>NUCLEOTIDE SEQUENCE [LARGE SCALE GENOMIC DNA]</scope>
    <source>
        <strain evidence="7 8">YK-624</strain>
    </source>
</reference>
<feature type="transmembrane region" description="Helical" evidence="5">
    <location>
        <begin position="320"/>
        <end position="339"/>
    </location>
</feature>
<feature type="transmembrane region" description="Helical" evidence="5">
    <location>
        <begin position="359"/>
        <end position="382"/>
    </location>
</feature>
<feature type="transmembrane region" description="Helical" evidence="5">
    <location>
        <begin position="403"/>
        <end position="424"/>
    </location>
</feature>
<dbReference type="AlphaFoldDB" id="A0A9P3GQT4"/>
<evidence type="ECO:0000256" key="3">
    <source>
        <dbReference type="ARBA" id="ARBA00022989"/>
    </source>
</evidence>
<dbReference type="GO" id="GO:0022857">
    <property type="term" value="F:transmembrane transporter activity"/>
    <property type="evidence" value="ECO:0007669"/>
    <property type="project" value="InterPro"/>
</dbReference>
<dbReference type="PANTHER" id="PTHR23502:SF22">
    <property type="entry name" value="MAJOR FACILITATOR SUPERFAMILY (MFS) PROFILE DOMAIN-CONTAINING PROTEIN"/>
    <property type="match status" value="1"/>
</dbReference>
<evidence type="ECO:0000256" key="1">
    <source>
        <dbReference type="ARBA" id="ARBA00004141"/>
    </source>
</evidence>
<evidence type="ECO:0000256" key="2">
    <source>
        <dbReference type="ARBA" id="ARBA00022692"/>
    </source>
</evidence>
<gene>
    <name evidence="7" type="ORF">PsYK624_148890</name>
</gene>
<sequence>MSTPSLDEKSEYDGAQAVLTIQDLRIYHEKAAGRLVIDPAKARVEFGEHVARRLKISLDGTKVLWPQPFDDPRDPQNWSDAQKNVQLALVTLAAVSPDFNVGIGIAGLRDIAQTFGVSTEKITSFTTSWAVFLLGWGGIFAVVLMQRYGRLPVLFWSQLAALGFLIGCAVAPNLATFAAMRFLTSFFCTVPQVTGLYVVSDIFPFHLQAHKLNIWVMGFIISPFFPPFALGYLVPRAGWRWAYGVGIIYNGIVVLLIALFGRETLFDRRDPDAYEHVPADTLGSRVRTLVGVTGARLARFRAGWRELVLCPLQLIWRPHLLSIMVYEGLLFGFSIGMNLTNSLFLGEPRPLGYGYSQDAIATIYITPIVSVVLGQVLGHFLNDFIVTRAIRRNGGVYEAESRLWTCVVALPIYVVGLVVSGAAFQEKLSVAAVVMGWGIREVAVMINTVAVYAYANDCFPRYPGEISGLLNLFRTLGGFAMPYFQTTWARKNGALQVFGCEAAIVAGMFFMIVPAVYYLGRQLRAKYSM</sequence>
<dbReference type="Gene3D" id="1.20.1250.20">
    <property type="entry name" value="MFS general substrate transporter like domains"/>
    <property type="match status" value="1"/>
</dbReference>
<dbReference type="PANTHER" id="PTHR23502">
    <property type="entry name" value="MAJOR FACILITATOR SUPERFAMILY"/>
    <property type="match status" value="1"/>
</dbReference>